<dbReference type="Gene3D" id="3.80.10.10">
    <property type="entry name" value="Ribonuclease Inhibitor"/>
    <property type="match status" value="1"/>
</dbReference>
<proteinExistence type="predicted"/>
<dbReference type="EMBL" id="KK100680">
    <property type="protein sequence ID" value="KIZ04346.1"/>
    <property type="molecule type" value="Genomic_DNA"/>
</dbReference>
<dbReference type="AlphaFoldDB" id="A0A0D2NH41"/>
<sequence>MLQHGASSVSAGAAGPAMPAAAAILACLRELLIGADAIRADDARALAAASLPALRKLALATMEGASLEALVGAPWLRGLEDFAAVVRPALSAAAAAALAAGHLTSLTRLAIGGVAPLEDDSLEAAAALVSAPGTFAGLHELVLQNVQLGSIIGFDGTGSGEPLELLACMPMEHLTRLEVSGTCLGAHDIATVLPRATWIGRLLELRISNENFCGVQAFEALADLPMGGLRRMDICNCCITPVSLAALNEAVWLDGLQMLNLSDKFDSHEEVLLMERVLQVEGDPLAQLKGSQRLTACWSTSEHDDYMYGIDIGDEDYGKDIYDPAGAWQW</sequence>
<dbReference type="RefSeq" id="XP_013903365.1">
    <property type="nucleotide sequence ID" value="XM_014047911.1"/>
</dbReference>
<evidence type="ECO:0000313" key="3">
    <source>
        <dbReference type="Proteomes" id="UP000054498"/>
    </source>
</evidence>
<evidence type="ECO:0000256" key="1">
    <source>
        <dbReference type="ARBA" id="ARBA00004430"/>
    </source>
</evidence>
<reference evidence="2 3" key="1">
    <citation type="journal article" date="2013" name="BMC Genomics">
        <title>Reconstruction of the lipid metabolism for the microalga Monoraphidium neglectum from its genome sequence reveals characteristics suitable for biofuel production.</title>
        <authorList>
            <person name="Bogen C."/>
            <person name="Al-Dilaimi A."/>
            <person name="Albersmeier A."/>
            <person name="Wichmann J."/>
            <person name="Grundmann M."/>
            <person name="Rupp O."/>
            <person name="Lauersen K.J."/>
            <person name="Blifernez-Klassen O."/>
            <person name="Kalinowski J."/>
            <person name="Goesmann A."/>
            <person name="Mussgnug J.H."/>
            <person name="Kruse O."/>
        </authorList>
    </citation>
    <scope>NUCLEOTIDE SEQUENCE [LARGE SCALE GENOMIC DNA]</scope>
    <source>
        <strain evidence="2 3">SAG 48.87</strain>
    </source>
</reference>
<gene>
    <name evidence="2" type="ORF">MNEG_3613</name>
</gene>
<dbReference type="OrthoDB" id="562533at2759"/>
<organism evidence="2 3">
    <name type="scientific">Monoraphidium neglectum</name>
    <dbReference type="NCBI Taxonomy" id="145388"/>
    <lineage>
        <taxon>Eukaryota</taxon>
        <taxon>Viridiplantae</taxon>
        <taxon>Chlorophyta</taxon>
        <taxon>core chlorophytes</taxon>
        <taxon>Chlorophyceae</taxon>
        <taxon>CS clade</taxon>
        <taxon>Sphaeropleales</taxon>
        <taxon>Selenastraceae</taxon>
        <taxon>Monoraphidium</taxon>
    </lineage>
</organism>
<accession>A0A0D2NH41</accession>
<dbReference type="SUPFAM" id="SSF52047">
    <property type="entry name" value="RNI-like"/>
    <property type="match status" value="1"/>
</dbReference>
<comment type="subcellular location">
    <subcellularLocation>
        <location evidence="1">Cytoplasm</location>
        <location evidence="1">Cytoskeleton</location>
        <location evidence="1">Cilium axoneme</location>
    </subcellularLocation>
</comment>
<dbReference type="KEGG" id="mng:MNEG_3613"/>
<evidence type="ECO:0000313" key="2">
    <source>
        <dbReference type="EMBL" id="KIZ04346.1"/>
    </source>
</evidence>
<name>A0A0D2NH41_9CHLO</name>
<dbReference type="GO" id="GO:0005930">
    <property type="term" value="C:axoneme"/>
    <property type="evidence" value="ECO:0007669"/>
    <property type="project" value="UniProtKB-SubCell"/>
</dbReference>
<protein>
    <submittedName>
        <fullName evidence="2">Uncharacterized protein</fullName>
    </submittedName>
</protein>
<dbReference type="Proteomes" id="UP000054498">
    <property type="component" value="Unassembled WGS sequence"/>
</dbReference>
<keyword evidence="3" id="KW-1185">Reference proteome</keyword>
<dbReference type="InterPro" id="IPR032675">
    <property type="entry name" value="LRR_dom_sf"/>
</dbReference>
<dbReference type="GeneID" id="25736491"/>